<dbReference type="InterPro" id="IPR017946">
    <property type="entry name" value="PLC-like_Pdiesterase_TIM-brl"/>
</dbReference>
<dbReference type="Pfam" id="PF00388">
    <property type="entry name" value="PI-PLC-X"/>
    <property type="match status" value="1"/>
</dbReference>
<comment type="caution">
    <text evidence="2">The sequence shown here is derived from an EMBL/GenBank/DDBJ whole genome shotgun (WGS) entry which is preliminary data.</text>
</comment>
<dbReference type="InterPro" id="IPR000909">
    <property type="entry name" value="PLipase_C_PInositol-sp_X_dom"/>
</dbReference>
<dbReference type="PANTHER" id="PTHR13593">
    <property type="match status" value="1"/>
</dbReference>
<dbReference type="PANTHER" id="PTHR13593:SF148">
    <property type="entry name" value="PHOSPHATIDYLINOSITOL-SPECIFIC PHOSPHOLIPASE C X DOMAIN-CONTAINING PROTEIN"/>
    <property type="match status" value="1"/>
</dbReference>
<evidence type="ECO:0000259" key="1">
    <source>
        <dbReference type="SMART" id="SM00148"/>
    </source>
</evidence>
<dbReference type="GO" id="GO:0008081">
    <property type="term" value="F:phosphoric diester hydrolase activity"/>
    <property type="evidence" value="ECO:0007669"/>
    <property type="project" value="InterPro"/>
</dbReference>
<sequence>MLPSSHSLLTLASGASQKSRVSDEKTEIELETFTFHIHSSRQTTWKAVKIGQQCPWRIYHQRVSRNLYCVLLLPRRNVAAFLRDMPDSLMLSSLVLPGTHDTMAFYGWPVSQCQSLATPLAIQLQSGIRVIDIRLAVVDGRLLAYHGISPQHATFQSILTVVHDFLSAPETCRETIVMSLKQEDFTKVDWSTFSEKVRGEISEGSGGRDMWFLENRIPFLGEVRGKVVMFSRFGGDGSGWEGGLEGMGIHPSTWPDSLKNGFTWKCKDTLVRTHDWYNIPSFLSIPEKVTLAREILLPLETSLSPQPSLAISYFSAASFPFAFPSMVALGFGWPRVGLGVEGVNARVGKWLLDELTQGDVTTELGRRIRKEPRVRGWVMMDFFQDPLDVGLIPLLVESRSLQFMSHRKKVFHIAPNTQETLIPSVFVDQSLVAPVCDIDGLSTNIQSSHRAKCGKYVQGWTVDVFLLWSLHVK</sequence>
<evidence type="ECO:0000313" key="2">
    <source>
        <dbReference type="EMBL" id="KAJ3486489.1"/>
    </source>
</evidence>
<proteinExistence type="predicted"/>
<accession>A0AAD5VAM6</accession>
<dbReference type="InterPro" id="IPR051057">
    <property type="entry name" value="PI-PLC_domain"/>
</dbReference>
<name>A0AAD5VAM6_9APHY</name>
<organism evidence="2 3">
    <name type="scientific">Meripilus lineatus</name>
    <dbReference type="NCBI Taxonomy" id="2056292"/>
    <lineage>
        <taxon>Eukaryota</taxon>
        <taxon>Fungi</taxon>
        <taxon>Dikarya</taxon>
        <taxon>Basidiomycota</taxon>
        <taxon>Agaricomycotina</taxon>
        <taxon>Agaricomycetes</taxon>
        <taxon>Polyporales</taxon>
        <taxon>Meripilaceae</taxon>
        <taxon>Meripilus</taxon>
    </lineage>
</organism>
<dbReference type="Proteomes" id="UP001212997">
    <property type="component" value="Unassembled WGS sequence"/>
</dbReference>
<dbReference type="SUPFAM" id="SSF51695">
    <property type="entry name" value="PLC-like phosphodiesterases"/>
    <property type="match status" value="1"/>
</dbReference>
<dbReference type="Gene3D" id="3.20.20.190">
    <property type="entry name" value="Phosphatidylinositol (PI) phosphodiesterase"/>
    <property type="match status" value="1"/>
</dbReference>
<feature type="domain" description="Phosphatidylinositol-specific phospholipase C X" evidence="1">
    <location>
        <begin position="83"/>
        <end position="232"/>
    </location>
</feature>
<protein>
    <recommendedName>
        <fullName evidence="1">Phosphatidylinositol-specific phospholipase C X domain-containing protein</fullName>
    </recommendedName>
</protein>
<reference evidence="2" key="1">
    <citation type="submission" date="2022-07" db="EMBL/GenBank/DDBJ databases">
        <title>Genome Sequence of Physisporinus lineatus.</title>
        <authorList>
            <person name="Buettner E."/>
        </authorList>
    </citation>
    <scope>NUCLEOTIDE SEQUENCE</scope>
    <source>
        <strain evidence="2">VT162</strain>
    </source>
</reference>
<gene>
    <name evidence="2" type="ORF">NLI96_g4198</name>
</gene>
<dbReference type="GO" id="GO:0006629">
    <property type="term" value="P:lipid metabolic process"/>
    <property type="evidence" value="ECO:0007669"/>
    <property type="project" value="InterPro"/>
</dbReference>
<dbReference type="AlphaFoldDB" id="A0AAD5VAM6"/>
<keyword evidence="3" id="KW-1185">Reference proteome</keyword>
<evidence type="ECO:0000313" key="3">
    <source>
        <dbReference type="Proteomes" id="UP001212997"/>
    </source>
</evidence>
<dbReference type="EMBL" id="JANAWD010000119">
    <property type="protein sequence ID" value="KAJ3486489.1"/>
    <property type="molecule type" value="Genomic_DNA"/>
</dbReference>
<dbReference type="PROSITE" id="PS50007">
    <property type="entry name" value="PIPLC_X_DOMAIN"/>
    <property type="match status" value="1"/>
</dbReference>
<dbReference type="SMART" id="SM00148">
    <property type="entry name" value="PLCXc"/>
    <property type="match status" value="1"/>
</dbReference>